<evidence type="ECO:0000313" key="2">
    <source>
        <dbReference type="Proteomes" id="UP001392318"/>
    </source>
</evidence>
<gene>
    <name evidence="1" type="ORF">VSR83_38890</name>
</gene>
<name>A0ACC6RVU8_9BURK</name>
<sequence>ARSAVLIDVIDDEGACAAPLFLSDSLNLASSFNVGFTPALTRGMVERVARSFTFAIGRTNGTLRYDL</sequence>
<organism evidence="1 2">
    <name type="scientific">Paraburkholderia unamae</name>
    <dbReference type="NCBI Taxonomy" id="219649"/>
    <lineage>
        <taxon>Bacteria</taxon>
        <taxon>Pseudomonadati</taxon>
        <taxon>Pseudomonadota</taxon>
        <taxon>Betaproteobacteria</taxon>
        <taxon>Burkholderiales</taxon>
        <taxon>Burkholderiaceae</taxon>
        <taxon>Paraburkholderia</taxon>
    </lineage>
</organism>
<keyword evidence="2" id="KW-1185">Reference proteome</keyword>
<feature type="non-terminal residue" evidence="1">
    <location>
        <position position="1"/>
    </location>
</feature>
<dbReference type="EMBL" id="JAYMRU010000050">
    <property type="protein sequence ID" value="MEM5405896.1"/>
    <property type="molecule type" value="Genomic_DNA"/>
</dbReference>
<protein>
    <submittedName>
        <fullName evidence="1">Uncharacterized protein</fullName>
    </submittedName>
</protein>
<proteinExistence type="predicted"/>
<evidence type="ECO:0000313" key="1">
    <source>
        <dbReference type="EMBL" id="MEM5405896.1"/>
    </source>
</evidence>
<comment type="caution">
    <text evidence="1">The sequence shown here is derived from an EMBL/GenBank/DDBJ whole genome shotgun (WGS) entry which is preliminary data.</text>
</comment>
<dbReference type="Proteomes" id="UP001392318">
    <property type="component" value="Unassembled WGS sequence"/>
</dbReference>
<reference evidence="1" key="1">
    <citation type="submission" date="2024-01" db="EMBL/GenBank/DDBJ databases">
        <title>The diversity of rhizobia nodulating Mimosa spp. in eleven states of Brazil covering several biomes is determined by host plant, location, and edaphic factors.</title>
        <authorList>
            <person name="Rouws L."/>
            <person name="Barauna A."/>
            <person name="Beukes C."/>
            <person name="De Faria S.M."/>
            <person name="Gross E."/>
            <person name="Dos Reis Junior F.B."/>
            <person name="Simon M."/>
            <person name="Maluk M."/>
            <person name="Odee D.W."/>
            <person name="Kenicer G."/>
            <person name="Young J.P.W."/>
            <person name="Reis V.M."/>
            <person name="Zilli J."/>
            <person name="James E.K."/>
        </authorList>
    </citation>
    <scope>NUCLEOTIDE SEQUENCE</scope>
    <source>
        <strain evidence="1">JPY452</strain>
    </source>
</reference>
<accession>A0ACC6RVU8</accession>